<feature type="region of interest" description="Disordered" evidence="1">
    <location>
        <begin position="1"/>
        <end position="46"/>
    </location>
</feature>
<keyword evidence="3" id="KW-1185">Reference proteome</keyword>
<evidence type="ECO:0000256" key="1">
    <source>
        <dbReference type="SAM" id="MobiDB-lite"/>
    </source>
</evidence>
<evidence type="ECO:0000313" key="3">
    <source>
        <dbReference type="Proteomes" id="UP001279734"/>
    </source>
</evidence>
<organism evidence="2 3">
    <name type="scientific">Nepenthes gracilis</name>
    <name type="common">Slender pitcher plant</name>
    <dbReference type="NCBI Taxonomy" id="150966"/>
    <lineage>
        <taxon>Eukaryota</taxon>
        <taxon>Viridiplantae</taxon>
        <taxon>Streptophyta</taxon>
        <taxon>Embryophyta</taxon>
        <taxon>Tracheophyta</taxon>
        <taxon>Spermatophyta</taxon>
        <taxon>Magnoliopsida</taxon>
        <taxon>eudicotyledons</taxon>
        <taxon>Gunneridae</taxon>
        <taxon>Pentapetalae</taxon>
        <taxon>Caryophyllales</taxon>
        <taxon>Nepenthaceae</taxon>
        <taxon>Nepenthes</taxon>
    </lineage>
</organism>
<accession>A0AAD3TIY2</accession>
<sequence>MSNPEVVQMESFSGISQTSQVGANPLMGATQSAPMDSAVVSGSGFPSEPIATHLLSRMESQNHPTTQDTRIGAPVGMPVPLILVRLC</sequence>
<comment type="caution">
    <text evidence="2">The sequence shown here is derived from an EMBL/GenBank/DDBJ whole genome shotgun (WGS) entry which is preliminary data.</text>
</comment>
<evidence type="ECO:0000313" key="2">
    <source>
        <dbReference type="EMBL" id="GMH30770.1"/>
    </source>
</evidence>
<dbReference type="EMBL" id="BSYO01000039">
    <property type="protein sequence ID" value="GMH30770.1"/>
    <property type="molecule type" value="Genomic_DNA"/>
</dbReference>
<gene>
    <name evidence="2" type="ORF">Nepgr_032613</name>
</gene>
<dbReference type="Proteomes" id="UP001279734">
    <property type="component" value="Unassembled WGS sequence"/>
</dbReference>
<name>A0AAD3TIY2_NEPGR</name>
<protein>
    <submittedName>
        <fullName evidence="2">Uncharacterized protein</fullName>
    </submittedName>
</protein>
<reference evidence="2" key="1">
    <citation type="submission" date="2023-05" db="EMBL/GenBank/DDBJ databases">
        <title>Nepenthes gracilis genome sequencing.</title>
        <authorList>
            <person name="Fukushima K."/>
        </authorList>
    </citation>
    <scope>NUCLEOTIDE SEQUENCE</scope>
    <source>
        <strain evidence="2">SING2019-196</strain>
    </source>
</reference>
<feature type="compositionally biased region" description="Polar residues" evidence="1">
    <location>
        <begin position="1"/>
        <end position="22"/>
    </location>
</feature>
<dbReference type="AlphaFoldDB" id="A0AAD3TIY2"/>
<proteinExistence type="predicted"/>